<dbReference type="eggNOG" id="ENOG502S6XE">
    <property type="taxonomic scope" value="Eukaryota"/>
</dbReference>
<dbReference type="PANTHER" id="PTHR38797:SF6">
    <property type="match status" value="1"/>
</dbReference>
<dbReference type="HOGENOM" id="CLU_035263_1_2_1"/>
<dbReference type="Proteomes" id="UP000009058">
    <property type="component" value="Chromosome 6"/>
</dbReference>
<dbReference type="Pfam" id="PF12311">
    <property type="entry name" value="DUF3632"/>
    <property type="match status" value="1"/>
</dbReference>
<dbReference type="OMA" id="WINQNAF"/>
<protein>
    <submittedName>
        <fullName evidence="1">Uncharacterized protein</fullName>
    </submittedName>
</protein>
<dbReference type="GeneID" id="12987290"/>
<dbReference type="InterPro" id="IPR053204">
    <property type="entry name" value="Oxopyrrolidines_Biosynth-assoc"/>
</dbReference>
<sequence>MSIALSNLSKFIALRASRRFKHISCFISSYRSVSFSNHFIMSTDPAASPAHQLLKPLVNGQDTTKCDAGGVDVSKVVSELSDAARAAENNVDDFVYNTWTDLFEIAGQIEYGNVAQDQLVKVMKELRGTSVTGSGGKTLAVQDAGEVWKDLPTFGWVAREIWNFDIRDPDNKLEDITTFNNQSAFLARLTALAYSECATKSPLDYSLYALWSFRDAFEQSSQSLAAAKNSAIWINYAPSALQGLASKSQDLPDNIGNAGPEYSSKGWKGFNQERWGVWKQGFQDAIQQAGADAEQDTRDLLKKAADRM</sequence>
<keyword evidence="2" id="KW-1185">Reference proteome</keyword>
<dbReference type="RefSeq" id="XP_003720324.1">
    <property type="nucleotide sequence ID" value="XM_003720276.1"/>
</dbReference>
<gene>
    <name evidence="1" type="ORF">MGG_17820</name>
</gene>
<dbReference type="EMBL" id="CM001236">
    <property type="protein sequence ID" value="EHA47956.1"/>
    <property type="molecule type" value="Genomic_DNA"/>
</dbReference>
<reference evidence="1" key="2">
    <citation type="submission" date="2011-05" db="EMBL/GenBank/DDBJ databases">
        <title>The Genome Sequence of Magnaporthe oryzae 70-15.</title>
        <authorList>
            <person name="Ma L.-J."/>
            <person name="Dean R.A."/>
            <person name="Gowda M."/>
            <person name="Nunes C."/>
            <person name="Young S.K."/>
            <person name="Zeng Q."/>
            <person name="Gargeya S."/>
            <person name="Fitzgerald M."/>
            <person name="Haas B."/>
            <person name="Abouelleil A."/>
            <person name="Alvarado L."/>
            <person name="Arachchi H.M."/>
            <person name="Berlin A."/>
            <person name="Brown A."/>
            <person name="Chapman S.B."/>
            <person name="Chen Z."/>
            <person name="Dunbar C."/>
            <person name="Freedman E."/>
            <person name="Gearin G."/>
            <person name="Gellesch M."/>
            <person name="Goldberg J."/>
            <person name="Griggs A."/>
            <person name="Gujja S."/>
            <person name="Heiman D."/>
            <person name="Howarth C."/>
            <person name="Larson L."/>
            <person name="Lui A."/>
            <person name="MacDonald P.J.P."/>
            <person name="Mehta T."/>
            <person name="Montmayeur A."/>
            <person name="Murphy C."/>
            <person name="Neiman D."/>
            <person name="Pearson M."/>
            <person name="Priest M."/>
            <person name="Roberts A."/>
            <person name="Saif S."/>
            <person name="Shea T."/>
            <person name="Shenoy N."/>
            <person name="Sisk P."/>
            <person name="Stolte C."/>
            <person name="Sykes S."/>
            <person name="Yandava C."/>
            <person name="Wortman J."/>
            <person name="Nusbaum C."/>
            <person name="Birren B."/>
        </authorList>
    </citation>
    <scope>NUCLEOTIDE SEQUENCE</scope>
    <source>
        <strain evidence="1">70-15</strain>
    </source>
</reference>
<dbReference type="STRING" id="242507.G4NI96"/>
<evidence type="ECO:0000313" key="1">
    <source>
        <dbReference type="EMBL" id="EHA47957.1"/>
    </source>
</evidence>
<dbReference type="AlphaFoldDB" id="G4NI96"/>
<organism evidence="1 2">
    <name type="scientific">Pyricularia oryzae (strain 70-15 / ATCC MYA-4617 / FGSC 8958)</name>
    <name type="common">Rice blast fungus</name>
    <name type="synonym">Magnaporthe oryzae</name>
    <dbReference type="NCBI Taxonomy" id="242507"/>
    <lineage>
        <taxon>Eukaryota</taxon>
        <taxon>Fungi</taxon>
        <taxon>Dikarya</taxon>
        <taxon>Ascomycota</taxon>
        <taxon>Pezizomycotina</taxon>
        <taxon>Sordariomycetes</taxon>
        <taxon>Sordariomycetidae</taxon>
        <taxon>Magnaporthales</taxon>
        <taxon>Pyriculariaceae</taxon>
        <taxon>Pyricularia</taxon>
    </lineage>
</organism>
<dbReference type="RefSeq" id="XP_003720323.1">
    <property type="nucleotide sequence ID" value="XM_003720275.1"/>
</dbReference>
<dbReference type="InterPro" id="IPR022085">
    <property type="entry name" value="OpdG"/>
</dbReference>
<dbReference type="PANTHER" id="PTHR38797">
    <property type="entry name" value="NUCLEAR PORE COMPLEX PROTEIN NUP85-RELATED"/>
    <property type="match status" value="1"/>
</dbReference>
<reference evidence="1 2" key="1">
    <citation type="journal article" date="2005" name="Nature">
        <title>The genome sequence of the rice blast fungus Magnaporthe grisea.</title>
        <authorList>
            <person name="Dean R.A."/>
            <person name="Talbot N.J."/>
            <person name="Ebbole D.J."/>
            <person name="Farman M.L."/>
            <person name="Mitchell T.K."/>
            <person name="Orbach M.J."/>
            <person name="Thon M."/>
            <person name="Kulkarni R."/>
            <person name="Xu J.R."/>
            <person name="Pan H."/>
            <person name="Read N.D."/>
            <person name="Lee Y.H."/>
            <person name="Carbone I."/>
            <person name="Brown D."/>
            <person name="Oh Y.Y."/>
            <person name="Donofrio N."/>
            <person name="Jeong J.S."/>
            <person name="Soanes D.M."/>
            <person name="Djonovic S."/>
            <person name="Kolomiets E."/>
            <person name="Rehmeyer C."/>
            <person name="Li W."/>
            <person name="Harding M."/>
            <person name="Kim S."/>
            <person name="Lebrun M.H."/>
            <person name="Bohnert H."/>
            <person name="Coughlan S."/>
            <person name="Butler J."/>
            <person name="Calvo S."/>
            <person name="Ma L.J."/>
            <person name="Nicol R."/>
            <person name="Purcell S."/>
            <person name="Nusbaum C."/>
            <person name="Galagan J.E."/>
            <person name="Birren B.W."/>
        </authorList>
    </citation>
    <scope>NUCLEOTIDE SEQUENCE [LARGE SCALE GENOMIC DNA]</scope>
    <source>
        <strain evidence="1">70-15</strain>
        <strain evidence="2">70-15 / ATCC MYA-4617 / FGSC 8958</strain>
    </source>
</reference>
<dbReference type="OrthoDB" id="3350591at2759"/>
<dbReference type="VEuPathDB" id="FungiDB:MGG_17820"/>
<name>G4NI96_PYRO7</name>
<dbReference type="KEGG" id="mgr:MGG_17820"/>
<dbReference type="EMBL" id="CM001236">
    <property type="protein sequence ID" value="EHA47957.1"/>
    <property type="molecule type" value="Genomic_DNA"/>
</dbReference>
<proteinExistence type="predicted"/>
<evidence type="ECO:0000313" key="2">
    <source>
        <dbReference type="Proteomes" id="UP000009058"/>
    </source>
</evidence>
<accession>G4NI96</accession>